<dbReference type="PANTHER" id="PTHR48475">
    <property type="entry name" value="RIBONUCLEASE H"/>
    <property type="match status" value="1"/>
</dbReference>
<evidence type="ECO:0000313" key="2">
    <source>
        <dbReference type="EMBL" id="PKI60100.1"/>
    </source>
</evidence>
<reference evidence="2 3" key="1">
    <citation type="submission" date="2017-11" db="EMBL/GenBank/DDBJ databases">
        <title>De-novo sequencing of pomegranate (Punica granatum L.) genome.</title>
        <authorList>
            <person name="Akparov Z."/>
            <person name="Amiraslanov A."/>
            <person name="Hajiyeva S."/>
            <person name="Abbasov M."/>
            <person name="Kaur K."/>
            <person name="Hamwieh A."/>
            <person name="Solovyev V."/>
            <person name="Salamov A."/>
            <person name="Braich B."/>
            <person name="Kosarev P."/>
            <person name="Mahmoud A."/>
            <person name="Hajiyev E."/>
            <person name="Babayeva S."/>
            <person name="Izzatullayeva V."/>
            <person name="Mammadov A."/>
            <person name="Mammadov A."/>
            <person name="Sharifova S."/>
            <person name="Ojaghi J."/>
            <person name="Eynullazada K."/>
            <person name="Bayramov B."/>
            <person name="Abdulazimova A."/>
            <person name="Shahmuradov I."/>
        </authorList>
    </citation>
    <scope>NUCLEOTIDE SEQUENCE [LARGE SCALE GENOMIC DNA]</scope>
    <source>
        <strain evidence="3">cv. AG2017</strain>
        <tissue evidence="2">Leaf</tissue>
    </source>
</reference>
<dbReference type="GO" id="GO:0003676">
    <property type="term" value="F:nucleic acid binding"/>
    <property type="evidence" value="ECO:0007669"/>
    <property type="project" value="InterPro"/>
</dbReference>
<dbReference type="Gene3D" id="3.30.420.10">
    <property type="entry name" value="Ribonuclease H-like superfamily/Ribonuclease H"/>
    <property type="match status" value="2"/>
</dbReference>
<dbReference type="InterPro" id="IPR036397">
    <property type="entry name" value="RNaseH_sf"/>
</dbReference>
<comment type="caution">
    <text evidence="2">The sequence shown here is derived from an EMBL/GenBank/DDBJ whole genome shotgun (WGS) entry which is preliminary data.</text>
</comment>
<protein>
    <recommendedName>
        <fullName evidence="1">RNase H type-1 domain-containing protein</fullName>
    </recommendedName>
</protein>
<proteinExistence type="predicted"/>
<sequence length="205" mass="23094">MYFDGAVNSIGSGIGVVLISPDERYYPIAAKVDFPCTNNMAEYEACILGLQAAIDFKVKELEVFGDSMLTIFQTLGQWKTKDAKLVLYHEYFEELAENFKKISFTYTPRIKNQFVDALATLASMVYANQIKAPPNELRPMAAPWPFSMLGIDVIGPMNPKESNGHQFILVAIDYFTKWIEAVTLAPVTANAVTRFLKRDIIARYE</sequence>
<dbReference type="PROSITE" id="PS50879">
    <property type="entry name" value="RNASE_H_1"/>
    <property type="match status" value="1"/>
</dbReference>
<dbReference type="Proteomes" id="UP000233551">
    <property type="component" value="Unassembled WGS sequence"/>
</dbReference>
<dbReference type="AlphaFoldDB" id="A0A2I0JW44"/>
<dbReference type="STRING" id="22663.A0A2I0JW44"/>
<gene>
    <name evidence="2" type="ORF">CRG98_019508</name>
</gene>
<accession>A0A2I0JW44</accession>
<dbReference type="EMBL" id="PGOL01001190">
    <property type="protein sequence ID" value="PKI60100.1"/>
    <property type="molecule type" value="Genomic_DNA"/>
</dbReference>
<dbReference type="GO" id="GO:0004523">
    <property type="term" value="F:RNA-DNA hybrid ribonuclease activity"/>
    <property type="evidence" value="ECO:0007669"/>
    <property type="project" value="InterPro"/>
</dbReference>
<name>A0A2I0JW44_PUNGR</name>
<feature type="domain" description="RNase H type-1" evidence="1">
    <location>
        <begin position="1"/>
        <end position="127"/>
    </location>
</feature>
<dbReference type="PANTHER" id="PTHR48475:SF1">
    <property type="entry name" value="RNASE H TYPE-1 DOMAIN-CONTAINING PROTEIN"/>
    <property type="match status" value="1"/>
</dbReference>
<feature type="non-terminal residue" evidence="2">
    <location>
        <position position="205"/>
    </location>
</feature>
<dbReference type="InterPro" id="IPR002156">
    <property type="entry name" value="RNaseH_domain"/>
</dbReference>
<dbReference type="CDD" id="cd09279">
    <property type="entry name" value="RNase_HI_like"/>
    <property type="match status" value="1"/>
</dbReference>
<dbReference type="Pfam" id="PF13456">
    <property type="entry name" value="RVT_3"/>
    <property type="match status" value="1"/>
</dbReference>
<keyword evidence="3" id="KW-1185">Reference proteome</keyword>
<evidence type="ECO:0000313" key="3">
    <source>
        <dbReference type="Proteomes" id="UP000233551"/>
    </source>
</evidence>
<organism evidence="2 3">
    <name type="scientific">Punica granatum</name>
    <name type="common">Pomegranate</name>
    <dbReference type="NCBI Taxonomy" id="22663"/>
    <lineage>
        <taxon>Eukaryota</taxon>
        <taxon>Viridiplantae</taxon>
        <taxon>Streptophyta</taxon>
        <taxon>Embryophyta</taxon>
        <taxon>Tracheophyta</taxon>
        <taxon>Spermatophyta</taxon>
        <taxon>Magnoliopsida</taxon>
        <taxon>eudicotyledons</taxon>
        <taxon>Gunneridae</taxon>
        <taxon>Pentapetalae</taxon>
        <taxon>rosids</taxon>
        <taxon>malvids</taxon>
        <taxon>Myrtales</taxon>
        <taxon>Lythraceae</taxon>
        <taxon>Punica</taxon>
    </lineage>
</organism>
<evidence type="ECO:0000259" key="1">
    <source>
        <dbReference type="PROSITE" id="PS50879"/>
    </source>
</evidence>
<dbReference type="SUPFAM" id="SSF53098">
    <property type="entry name" value="Ribonuclease H-like"/>
    <property type="match status" value="2"/>
</dbReference>
<dbReference type="InterPro" id="IPR012337">
    <property type="entry name" value="RNaseH-like_sf"/>
</dbReference>